<gene>
    <name evidence="1" type="ORF">GCM10014715_65050</name>
</gene>
<proteinExistence type="predicted"/>
<reference evidence="1" key="2">
    <citation type="submission" date="2020-09" db="EMBL/GenBank/DDBJ databases">
        <authorList>
            <person name="Sun Q."/>
            <person name="Ohkuma M."/>
        </authorList>
    </citation>
    <scope>NUCLEOTIDE SEQUENCE</scope>
    <source>
        <strain evidence="1">JCM 3302</strain>
    </source>
</reference>
<protein>
    <submittedName>
        <fullName evidence="1">Uncharacterized protein</fullName>
    </submittedName>
</protein>
<organism evidence="1 2">
    <name type="scientific">Streptomyces spiralis</name>
    <dbReference type="NCBI Taxonomy" id="66376"/>
    <lineage>
        <taxon>Bacteria</taxon>
        <taxon>Bacillati</taxon>
        <taxon>Actinomycetota</taxon>
        <taxon>Actinomycetes</taxon>
        <taxon>Kitasatosporales</taxon>
        <taxon>Streptomycetaceae</taxon>
        <taxon>Streptomyces</taxon>
    </lineage>
</organism>
<name>A0A919ACH2_9ACTN</name>
<evidence type="ECO:0000313" key="2">
    <source>
        <dbReference type="Proteomes" id="UP000641386"/>
    </source>
</evidence>
<sequence length="219" mass="24273">MLGVVAGTCTGYVVQAGREPTPLPPLSQPVVGQAKGEVEPLSAAQDRRVKTDGDLRKLLVGRPKGARENPFFASDDGWWTLAHYAEDFTKPDQAFANGLSSQFRRAAVTSWRTSDTHLVEIRLVQYRQEEGLAAADSAENGMYWAERNNKGHSWAVPGTGDGMAYSDTEPYRKPGYVPLYSAEAHAWRGDIAMEIYINDTKPITKKEIMSLAERQTERL</sequence>
<dbReference type="Proteomes" id="UP000641386">
    <property type="component" value="Unassembled WGS sequence"/>
</dbReference>
<accession>A0A919ACH2</accession>
<keyword evidence="2" id="KW-1185">Reference proteome</keyword>
<evidence type="ECO:0000313" key="1">
    <source>
        <dbReference type="EMBL" id="GHE99872.1"/>
    </source>
</evidence>
<comment type="caution">
    <text evidence="1">The sequence shown here is derived from an EMBL/GenBank/DDBJ whole genome shotgun (WGS) entry which is preliminary data.</text>
</comment>
<dbReference type="AlphaFoldDB" id="A0A919ACH2"/>
<reference evidence="1" key="1">
    <citation type="journal article" date="2014" name="Int. J. Syst. Evol. Microbiol.">
        <title>Complete genome sequence of Corynebacterium casei LMG S-19264T (=DSM 44701T), isolated from a smear-ripened cheese.</title>
        <authorList>
            <consortium name="US DOE Joint Genome Institute (JGI-PGF)"/>
            <person name="Walter F."/>
            <person name="Albersmeier A."/>
            <person name="Kalinowski J."/>
            <person name="Ruckert C."/>
        </authorList>
    </citation>
    <scope>NUCLEOTIDE SEQUENCE</scope>
    <source>
        <strain evidence="1">JCM 3302</strain>
    </source>
</reference>
<dbReference type="EMBL" id="BNBC01000039">
    <property type="protein sequence ID" value="GHE99872.1"/>
    <property type="molecule type" value="Genomic_DNA"/>
</dbReference>